<dbReference type="Proteomes" id="UP000628463">
    <property type="component" value="Unassembled WGS sequence"/>
</dbReference>
<feature type="transmembrane region" description="Helical" evidence="1">
    <location>
        <begin position="165"/>
        <end position="188"/>
    </location>
</feature>
<dbReference type="RefSeq" id="WP_186837353.1">
    <property type="nucleotide sequence ID" value="NZ_JACOPD010000010.1"/>
</dbReference>
<organism evidence="3 4">
    <name type="scientific">Lachnospira hominis</name>
    <name type="common">ex Liu et al. 2021</name>
    <dbReference type="NCBI Taxonomy" id="2763051"/>
    <lineage>
        <taxon>Bacteria</taxon>
        <taxon>Bacillati</taxon>
        <taxon>Bacillota</taxon>
        <taxon>Clostridia</taxon>
        <taxon>Lachnospirales</taxon>
        <taxon>Lachnospiraceae</taxon>
        <taxon>Lachnospira</taxon>
    </lineage>
</organism>
<keyword evidence="4" id="KW-1185">Reference proteome</keyword>
<dbReference type="Pfam" id="PF07670">
    <property type="entry name" value="Gate"/>
    <property type="match status" value="1"/>
</dbReference>
<name>A0ABR7G2P6_9FIRM</name>
<keyword evidence="1" id="KW-1133">Transmembrane helix</keyword>
<reference evidence="3 4" key="1">
    <citation type="submission" date="2020-08" db="EMBL/GenBank/DDBJ databases">
        <title>Genome public.</title>
        <authorList>
            <person name="Liu C."/>
            <person name="Sun Q."/>
        </authorList>
    </citation>
    <scope>NUCLEOTIDE SEQUENCE [LARGE SCALE GENOMIC DNA]</scope>
    <source>
        <strain evidence="3 4">NSJ-43</strain>
    </source>
</reference>
<proteinExistence type="predicted"/>
<dbReference type="EMBL" id="JACOPD010000010">
    <property type="protein sequence ID" value="MBC5681718.1"/>
    <property type="molecule type" value="Genomic_DNA"/>
</dbReference>
<feature type="transmembrane region" description="Helical" evidence="1">
    <location>
        <begin position="37"/>
        <end position="55"/>
    </location>
</feature>
<feature type="domain" description="Nucleoside transporter/FeoB GTPase Gate" evidence="2">
    <location>
        <begin position="42"/>
        <end position="151"/>
    </location>
</feature>
<evidence type="ECO:0000313" key="4">
    <source>
        <dbReference type="Proteomes" id="UP000628463"/>
    </source>
</evidence>
<comment type="caution">
    <text evidence="3">The sequence shown here is derived from an EMBL/GenBank/DDBJ whole genome shotgun (WGS) entry which is preliminary data.</text>
</comment>
<feature type="transmembrane region" description="Helical" evidence="1">
    <location>
        <begin position="6"/>
        <end position="25"/>
    </location>
</feature>
<sequence>MLNYLWGFMIIIGGIYGAFTGNVQAVADGAIECAKDAITLCITMLGVMSLWTGLMEIAEKSGLIMTCTKKIRPVMHWMFPDVPCEHESMKHMTTNVIANILGLGWAATPAGLRAMESLAELNSGSKKASDTMCAFLVINVSSLQLIPVNIIAYRSMYGSSNPTSIVAPAILATTISTLVAVIFCRIMYLSGRKLSGGKGDSV</sequence>
<evidence type="ECO:0000313" key="3">
    <source>
        <dbReference type="EMBL" id="MBC5681718.1"/>
    </source>
</evidence>
<feature type="transmembrane region" description="Helical" evidence="1">
    <location>
        <begin position="133"/>
        <end position="153"/>
    </location>
</feature>
<keyword evidence="1" id="KW-0812">Transmembrane</keyword>
<protein>
    <submittedName>
        <fullName evidence="3">Nucleoside recognition protein</fullName>
    </submittedName>
</protein>
<evidence type="ECO:0000259" key="2">
    <source>
        <dbReference type="Pfam" id="PF07670"/>
    </source>
</evidence>
<accession>A0ABR7G2P6</accession>
<dbReference type="InterPro" id="IPR011642">
    <property type="entry name" value="Gate_dom"/>
</dbReference>
<gene>
    <name evidence="3" type="ORF">H8S01_12215</name>
</gene>
<evidence type="ECO:0000256" key="1">
    <source>
        <dbReference type="SAM" id="Phobius"/>
    </source>
</evidence>
<keyword evidence="1" id="KW-0472">Membrane</keyword>